<dbReference type="EMBL" id="SMFL01000001">
    <property type="protein sequence ID" value="TDE18427.1"/>
    <property type="molecule type" value="Genomic_DNA"/>
</dbReference>
<dbReference type="Pfam" id="PF05168">
    <property type="entry name" value="HEPN"/>
    <property type="match status" value="1"/>
</dbReference>
<organism evidence="10 11">
    <name type="scientific">Dyadobacter psychrotolerans</name>
    <dbReference type="NCBI Taxonomy" id="2541721"/>
    <lineage>
        <taxon>Bacteria</taxon>
        <taxon>Pseudomonadati</taxon>
        <taxon>Bacteroidota</taxon>
        <taxon>Cytophagia</taxon>
        <taxon>Cytophagales</taxon>
        <taxon>Spirosomataceae</taxon>
        <taxon>Dyadobacter</taxon>
    </lineage>
</organism>
<evidence type="ECO:0000256" key="4">
    <source>
        <dbReference type="ARBA" id="ARBA00023002"/>
    </source>
</evidence>
<dbReference type="GO" id="GO:0016491">
    <property type="term" value="F:oxidoreductase activity"/>
    <property type="evidence" value="ECO:0007669"/>
    <property type="project" value="UniProtKB-KW"/>
</dbReference>
<evidence type="ECO:0000259" key="7">
    <source>
        <dbReference type="Pfam" id="PF01077"/>
    </source>
</evidence>
<dbReference type="PANTHER" id="PTHR32439:SF9">
    <property type="entry name" value="BLR3264 PROTEIN"/>
    <property type="match status" value="1"/>
</dbReference>
<gene>
    <name evidence="10" type="ORF">E0F88_02505</name>
</gene>
<evidence type="ECO:0000313" key="11">
    <source>
        <dbReference type="Proteomes" id="UP000294850"/>
    </source>
</evidence>
<keyword evidence="4" id="KW-0560">Oxidoreductase</keyword>
<dbReference type="OrthoDB" id="9803707at2"/>
<keyword evidence="2" id="KW-0349">Heme</keyword>
<proteinExistence type="predicted"/>
<feature type="domain" description="HEPN" evidence="9">
    <location>
        <begin position="605"/>
        <end position="719"/>
    </location>
</feature>
<dbReference type="InterPro" id="IPR051329">
    <property type="entry name" value="NIR_SIR_4Fe-4S"/>
</dbReference>
<dbReference type="GO" id="GO:0046872">
    <property type="term" value="F:metal ion binding"/>
    <property type="evidence" value="ECO:0007669"/>
    <property type="project" value="UniProtKB-KW"/>
</dbReference>
<accession>A0A4R5DX04</accession>
<feature type="domain" description="Nitrite/Sulfite reductase ferredoxin-like" evidence="8">
    <location>
        <begin position="341"/>
        <end position="406"/>
    </location>
</feature>
<dbReference type="GO" id="GO:0020037">
    <property type="term" value="F:heme binding"/>
    <property type="evidence" value="ECO:0007669"/>
    <property type="project" value="InterPro"/>
</dbReference>
<protein>
    <submittedName>
        <fullName evidence="10">HEPN domain-containing protein</fullName>
    </submittedName>
</protein>
<keyword evidence="5" id="KW-0408">Iron</keyword>
<evidence type="ECO:0000256" key="5">
    <source>
        <dbReference type="ARBA" id="ARBA00023004"/>
    </source>
</evidence>
<keyword evidence="1" id="KW-0004">4Fe-4S</keyword>
<dbReference type="AlphaFoldDB" id="A0A4R5DX04"/>
<dbReference type="Pfam" id="PF01077">
    <property type="entry name" value="NIR_SIR"/>
    <property type="match status" value="2"/>
</dbReference>
<evidence type="ECO:0000259" key="9">
    <source>
        <dbReference type="Pfam" id="PF05168"/>
    </source>
</evidence>
<dbReference type="Pfam" id="PF03460">
    <property type="entry name" value="NIR_SIR_ferr"/>
    <property type="match status" value="2"/>
</dbReference>
<keyword evidence="3" id="KW-0479">Metal-binding</keyword>
<comment type="caution">
    <text evidence="10">The sequence shown here is derived from an EMBL/GenBank/DDBJ whole genome shotgun (WGS) entry which is preliminary data.</text>
</comment>
<dbReference type="SUPFAM" id="SSF55124">
    <property type="entry name" value="Nitrite/Sulfite reductase N-terminal domain-like"/>
    <property type="match status" value="2"/>
</dbReference>
<sequence>MSNLVISEKVSAVAKRDIVDLNNKINAFNSGETPEEAFRKFRLTRGVYGQRQPGVQMIRIKLPYGRVTADQLVRIADTSDKFATGNLHATTRQDIQLHFVKLSDSPQLWADLEDAGITLKEACGNTIRNVTASSIAGIDPDEPFDVTPITHSIFTYFLRNPINQDMGRKFKIAVSSSEKDSALAFIHDVGLIAKMGKNEDGEEVKGFKVLIGGGLGAQPFSAQTAFEFLEEKDVIPFIEALLRVFDRYGERVRRHKARMKFLLNDLGLEGMMAKVEEERTAVKNKVFTIPEDLFGTNEAESINHAPRASVSDEVTLDIASQTIDQAGLENFKKWLKTNVFEQKQKGWYAVQLRVLLGDMNSDTARSLAEIVRQYAADDIRVTVNQGYILRFVKGEDLVPIYKELEKLGLVNPGFDSTMDITTCPGTDTCNLAISSSYGITRVLEDVMKDEFPEMIYNQDIKIKISGCMNGCGQHNASNIGFHGSSIKNGKMVLPALQVLLGGGFSGDGIGLIGDKVIKVPTKRGPEALRTLFNDYEANSFDGEYFNQYYNRQTKNYFFQLLKPIADLSTVQDDDYRDWDHDELFKTEIGVGECASVLVDLVATTITEGQEKLNLAKENYESGIWADAIYHAYNVLITGAKGLLMTKEVNTNTQYGIINDFETNFGSEFEYETPSEFFLADKAETPFRSLAFSINKFEPTEAFATYFVKTADHFLNFVRNTRGAQLMETGTPVLQELSFGKDS</sequence>
<dbReference type="Gene3D" id="3.30.413.10">
    <property type="entry name" value="Sulfite Reductase Hemoprotein, domain 1"/>
    <property type="match status" value="2"/>
</dbReference>
<dbReference type="InterPro" id="IPR045854">
    <property type="entry name" value="NO2/SO3_Rdtase_4Fe4S_sf"/>
</dbReference>
<keyword evidence="11" id="KW-1185">Reference proteome</keyword>
<dbReference type="InterPro" id="IPR036136">
    <property type="entry name" value="Nit/Sulf_reduc_fer-like_dom_sf"/>
</dbReference>
<feature type="domain" description="Nitrite/sulphite reductase 4Fe-4S" evidence="7">
    <location>
        <begin position="123"/>
        <end position="278"/>
    </location>
</feature>
<dbReference type="PANTHER" id="PTHR32439">
    <property type="entry name" value="FERREDOXIN--NITRITE REDUCTASE, CHLOROPLASTIC"/>
    <property type="match status" value="1"/>
</dbReference>
<name>A0A4R5DX04_9BACT</name>
<evidence type="ECO:0000259" key="8">
    <source>
        <dbReference type="Pfam" id="PF03460"/>
    </source>
</evidence>
<keyword evidence="6" id="KW-0411">Iron-sulfur</keyword>
<feature type="domain" description="Nitrite/sulphite reductase 4Fe-4S" evidence="7">
    <location>
        <begin position="416"/>
        <end position="541"/>
    </location>
</feature>
<dbReference type="RefSeq" id="WP_131956323.1">
    <property type="nucleotide sequence ID" value="NZ_SMFL01000001.1"/>
</dbReference>
<reference evidence="10 11" key="1">
    <citation type="submission" date="2019-03" db="EMBL/GenBank/DDBJ databases">
        <title>Dyadobacter AR-3-6 sp. nov., isolated from arctic soil.</title>
        <authorList>
            <person name="Chaudhary D.K."/>
        </authorList>
    </citation>
    <scope>NUCLEOTIDE SEQUENCE [LARGE SCALE GENOMIC DNA]</scope>
    <source>
        <strain evidence="10 11">AR-3-6</strain>
    </source>
</reference>
<evidence type="ECO:0000256" key="2">
    <source>
        <dbReference type="ARBA" id="ARBA00022617"/>
    </source>
</evidence>
<evidence type="ECO:0000256" key="3">
    <source>
        <dbReference type="ARBA" id="ARBA00022723"/>
    </source>
</evidence>
<dbReference type="SUPFAM" id="SSF56014">
    <property type="entry name" value="Nitrite and sulphite reductase 4Fe-4S domain-like"/>
    <property type="match status" value="2"/>
</dbReference>
<evidence type="ECO:0000256" key="6">
    <source>
        <dbReference type="ARBA" id="ARBA00023014"/>
    </source>
</evidence>
<dbReference type="GO" id="GO:0051539">
    <property type="term" value="F:4 iron, 4 sulfur cluster binding"/>
    <property type="evidence" value="ECO:0007669"/>
    <property type="project" value="UniProtKB-KW"/>
</dbReference>
<evidence type="ECO:0000313" key="10">
    <source>
        <dbReference type="EMBL" id="TDE18427.1"/>
    </source>
</evidence>
<feature type="domain" description="Nitrite/Sulfite reductase ferredoxin-like" evidence="8">
    <location>
        <begin position="48"/>
        <end position="114"/>
    </location>
</feature>
<dbReference type="Proteomes" id="UP000294850">
    <property type="component" value="Unassembled WGS sequence"/>
</dbReference>
<dbReference type="InterPro" id="IPR006067">
    <property type="entry name" value="NO2/SO3_Rdtase_4Fe4S_dom"/>
</dbReference>
<dbReference type="InterPro" id="IPR005117">
    <property type="entry name" value="NiRdtase/SiRdtase_haem-b_fer"/>
</dbReference>
<dbReference type="Gene3D" id="3.90.480.10">
    <property type="entry name" value="Sulfite Reductase Hemoprotein,Domain 2"/>
    <property type="match status" value="1"/>
</dbReference>
<dbReference type="InterPro" id="IPR007842">
    <property type="entry name" value="HEPN_dom"/>
</dbReference>
<evidence type="ECO:0000256" key="1">
    <source>
        <dbReference type="ARBA" id="ARBA00022485"/>
    </source>
</evidence>